<dbReference type="Proteomes" id="UP001596505">
    <property type="component" value="Unassembled WGS sequence"/>
</dbReference>
<evidence type="ECO:0000256" key="2">
    <source>
        <dbReference type="ARBA" id="ARBA00022741"/>
    </source>
</evidence>
<keyword evidence="5" id="KW-0472">Membrane</keyword>
<dbReference type="InterPro" id="IPR045063">
    <property type="entry name" value="Dynamin_N"/>
</dbReference>
<sequence length="1227" mass="141196">MQLLKENSLIQSKLALLYAQAKTNGDGINAGKFLDLYKKAEKNRFSISFCGHFSAGKSSLLNYIIEESILPASPIPTSGNLVRLMSGEPSVNIYTADGGVIKFSYPYDMDEIQDYCRDSEKVKKIDIQVGNHLPETVELYDTPGVDSTVEAHQESTESALHLADVVIFVSDYNHVQSTVNFQFLEQIKKIGKPFYLVVSQIDKHRDEELPFSRFQERVEDALSDWDLSPAGIYYISLFDKTNPNNQIEPFLTKINDLLNGDREASKESLYATLDYLVQEHQNYLKDTLDEQLDELAIDEMPTKSVLENIKEEKQEAEKRYKAFTDREAEWIESTKQSLSKAINSAILMPYETREKAKDYIESCQKDFKAGLFNSQKKRVKIQNERLEALYENFAKNVQTMEWAARDVFIKACKSIPRFDESEFGEIYQLSIDLTKDVLTDPVRNGANTSGQFILHYADDVSDQAKKAMKRIAFQKLDSISVKVHRNFQDEAQEAKSNLEQMVDKYGRMLAAYREQENFKEKTIEISNVLRGTSFNEKLVSQAREMMAREFQNIHFKTADQPVKETSIKLKKETDQINIVKNKDDNQDNVNFFDTDAYRKRWSTLLHDASAALASLDSFKRTVSQLKERAGRIEKNAFTIALFGAFSAGKTSFANALLGEDVLPVSPNPTTAVINKIKPATIEHPHRTVEVNIKTEPMLIDDINYSLSAFGKKIERLEELNEQITNIKSHGLKPKEKLHYTFLKAVINGEKHFNKQLGETLFLDLSEAHEVIANEEKSCYIESVSIYYDCPFTRQGVVLVDTPGADSINARHTNVAFQYIRNADAILFVTYYNHAFSRADKEFLIQLGRVKDNFDLDKMFFIVNAIDLAQSEQEKTTVIKYVNDHLTAFGIRNPRLYGISSKMALSSQKTDNRDQALYIQSGMEQFMKDWSVFSVNELLNHTIQIGVYDIQKAKNDIEKIIENIQLDDSAKEDKKKQLRQSFANAKQAIESRSFDGPVSLLKQNIDEWFFYVKKRVLQRYLDEFNVFFNPASFTDNGKSPKTVLTEGLNECINFLSYDIDQELRATFVRIETLIKKQLKAFISDINHSVSEYGTLFEKNINIDPELETPEITEHLNQCDQEPLQSVFKFFKNRKHFFEKTGKEQMKENLQQQLEEPINNLLKTNQAETSLYYLDLFNDLLTNIKNECLEEWEETVSYQCQMIDNRDIEPDKFISVDEKLQKVLQQAQI</sequence>
<feature type="domain" description="Dynamin N-terminal" evidence="7">
    <location>
        <begin position="639"/>
        <end position="864"/>
    </location>
</feature>
<proteinExistence type="predicted"/>
<evidence type="ECO:0000313" key="9">
    <source>
        <dbReference type="Proteomes" id="UP001596505"/>
    </source>
</evidence>
<evidence type="ECO:0000256" key="3">
    <source>
        <dbReference type="ARBA" id="ARBA00022801"/>
    </source>
</evidence>
<keyword evidence="4" id="KW-0342">GTP-binding</keyword>
<name>A0ABW2PZI9_9BACL</name>
<evidence type="ECO:0000256" key="5">
    <source>
        <dbReference type="ARBA" id="ARBA00023136"/>
    </source>
</evidence>
<evidence type="ECO:0000256" key="4">
    <source>
        <dbReference type="ARBA" id="ARBA00023134"/>
    </source>
</evidence>
<feature type="coiled-coil region" evidence="6">
    <location>
        <begin position="484"/>
        <end position="515"/>
    </location>
</feature>
<dbReference type="PANTHER" id="PTHR10465:SF0">
    <property type="entry name" value="SARCALUMENIN"/>
    <property type="match status" value="1"/>
</dbReference>
<dbReference type="InterPro" id="IPR027094">
    <property type="entry name" value="Mitofusin_fam"/>
</dbReference>
<dbReference type="Gene3D" id="3.40.50.300">
    <property type="entry name" value="P-loop containing nucleotide triphosphate hydrolases"/>
    <property type="match status" value="2"/>
</dbReference>
<dbReference type="CDD" id="cd09912">
    <property type="entry name" value="DLP_2"/>
    <property type="match status" value="2"/>
</dbReference>
<comment type="subcellular location">
    <subcellularLocation>
        <location evidence="1">Membrane</location>
    </subcellularLocation>
</comment>
<evidence type="ECO:0000256" key="6">
    <source>
        <dbReference type="SAM" id="Coils"/>
    </source>
</evidence>
<evidence type="ECO:0000313" key="8">
    <source>
        <dbReference type="EMBL" id="MFC7392798.1"/>
    </source>
</evidence>
<reference evidence="9" key="1">
    <citation type="journal article" date="2019" name="Int. J. Syst. Evol. Microbiol.">
        <title>The Global Catalogue of Microorganisms (GCM) 10K type strain sequencing project: providing services to taxonomists for standard genome sequencing and annotation.</title>
        <authorList>
            <consortium name="The Broad Institute Genomics Platform"/>
            <consortium name="The Broad Institute Genome Sequencing Center for Infectious Disease"/>
            <person name="Wu L."/>
            <person name="Ma J."/>
        </authorList>
    </citation>
    <scope>NUCLEOTIDE SEQUENCE [LARGE SCALE GENOMIC DNA]</scope>
    <source>
        <strain evidence="9">CGMCC 1.16305</strain>
    </source>
</reference>
<dbReference type="SUPFAM" id="SSF52540">
    <property type="entry name" value="P-loop containing nucleoside triphosphate hydrolases"/>
    <property type="match status" value="2"/>
</dbReference>
<evidence type="ECO:0000256" key="1">
    <source>
        <dbReference type="ARBA" id="ARBA00004370"/>
    </source>
</evidence>
<accession>A0ABW2PZI9</accession>
<gene>
    <name evidence="8" type="ORF">ACFQRG_07335</name>
</gene>
<dbReference type="RefSeq" id="WP_380965207.1">
    <property type="nucleotide sequence ID" value="NZ_JBHTCO010000005.1"/>
</dbReference>
<feature type="domain" description="Dynamin N-terminal" evidence="7">
    <location>
        <begin position="47"/>
        <end position="200"/>
    </location>
</feature>
<keyword evidence="6" id="KW-0175">Coiled coil</keyword>
<evidence type="ECO:0000259" key="7">
    <source>
        <dbReference type="Pfam" id="PF00350"/>
    </source>
</evidence>
<protein>
    <submittedName>
        <fullName evidence="8">Dynamin family protein</fullName>
    </submittedName>
</protein>
<comment type="caution">
    <text evidence="8">The sequence shown here is derived from an EMBL/GenBank/DDBJ whole genome shotgun (WGS) entry which is preliminary data.</text>
</comment>
<dbReference type="PANTHER" id="PTHR10465">
    <property type="entry name" value="TRANSMEMBRANE GTPASE FZO1"/>
    <property type="match status" value="1"/>
</dbReference>
<organism evidence="8 9">
    <name type="scientific">Scopulibacillus cellulosilyticus</name>
    <dbReference type="NCBI Taxonomy" id="2665665"/>
    <lineage>
        <taxon>Bacteria</taxon>
        <taxon>Bacillati</taxon>
        <taxon>Bacillota</taxon>
        <taxon>Bacilli</taxon>
        <taxon>Bacillales</taxon>
        <taxon>Sporolactobacillaceae</taxon>
        <taxon>Scopulibacillus</taxon>
    </lineage>
</organism>
<keyword evidence="2" id="KW-0547">Nucleotide-binding</keyword>
<keyword evidence="3" id="KW-0378">Hydrolase</keyword>
<dbReference type="InterPro" id="IPR027417">
    <property type="entry name" value="P-loop_NTPase"/>
</dbReference>
<keyword evidence="9" id="KW-1185">Reference proteome</keyword>
<dbReference type="Pfam" id="PF00350">
    <property type="entry name" value="Dynamin_N"/>
    <property type="match status" value="2"/>
</dbReference>
<dbReference type="EMBL" id="JBHTCO010000005">
    <property type="protein sequence ID" value="MFC7392798.1"/>
    <property type="molecule type" value="Genomic_DNA"/>
</dbReference>